<dbReference type="EMBL" id="FOWR01000003">
    <property type="protein sequence ID" value="SFO83115.1"/>
    <property type="molecule type" value="Genomic_DNA"/>
</dbReference>
<dbReference type="Pfam" id="PF00588">
    <property type="entry name" value="SpoU_methylase"/>
    <property type="match status" value="1"/>
</dbReference>
<dbReference type="SUPFAM" id="SSF75217">
    <property type="entry name" value="alpha/beta knot"/>
    <property type="match status" value="1"/>
</dbReference>
<evidence type="ECO:0000256" key="1">
    <source>
        <dbReference type="ARBA" id="ARBA00007228"/>
    </source>
</evidence>
<proteinExistence type="inferred from homology"/>
<evidence type="ECO:0000313" key="6">
    <source>
        <dbReference type="EMBL" id="SFO83115.1"/>
    </source>
</evidence>
<dbReference type="PANTHER" id="PTHR42786:SF6">
    <property type="entry name" value="TRNA_RRNA METHYLTRANSFERASE SPOU TYPE DOMAIN-CONTAINING PROTEIN"/>
    <property type="match status" value="1"/>
</dbReference>
<keyword evidence="3" id="KW-0808">Transferase</keyword>
<organism evidence="6 7">
    <name type="scientific">Enterovibrio norvegicus DSM 15893</name>
    <dbReference type="NCBI Taxonomy" id="1121869"/>
    <lineage>
        <taxon>Bacteria</taxon>
        <taxon>Pseudomonadati</taxon>
        <taxon>Pseudomonadota</taxon>
        <taxon>Gammaproteobacteria</taxon>
        <taxon>Vibrionales</taxon>
        <taxon>Vibrionaceae</taxon>
        <taxon>Enterovibrio</taxon>
    </lineage>
</organism>
<gene>
    <name evidence="6" type="ORF">SAMN03084138_00597</name>
</gene>
<evidence type="ECO:0000313" key="7">
    <source>
        <dbReference type="Proteomes" id="UP000182692"/>
    </source>
</evidence>
<comment type="similarity">
    <text evidence="1">Belongs to the class IV-like SAM-binding methyltransferase superfamily. RNA methyltransferase TrmH family.</text>
</comment>
<dbReference type="AlphaFoldDB" id="A0A1I5KDK1"/>
<dbReference type="GO" id="GO:0003723">
    <property type="term" value="F:RNA binding"/>
    <property type="evidence" value="ECO:0007669"/>
    <property type="project" value="InterPro"/>
</dbReference>
<dbReference type="GO" id="GO:0005829">
    <property type="term" value="C:cytosol"/>
    <property type="evidence" value="ECO:0007669"/>
    <property type="project" value="TreeGrafter"/>
</dbReference>
<dbReference type="PANTHER" id="PTHR42786">
    <property type="entry name" value="TRNA/RRNA METHYLTRANSFERASE"/>
    <property type="match status" value="1"/>
</dbReference>
<reference evidence="6 7" key="1">
    <citation type="submission" date="2016-10" db="EMBL/GenBank/DDBJ databases">
        <authorList>
            <person name="de Groot N.N."/>
        </authorList>
    </citation>
    <scope>NUCLEOTIDE SEQUENCE [LARGE SCALE GENOMIC DNA]</scope>
    <source>
        <strain evidence="6 7">DSM 15893</strain>
    </source>
</reference>
<dbReference type="GO" id="GO:0008173">
    <property type="term" value="F:RNA methyltransferase activity"/>
    <property type="evidence" value="ECO:0007669"/>
    <property type="project" value="InterPro"/>
</dbReference>
<dbReference type="STRING" id="1121869.SAMN03084138_00597"/>
<evidence type="ECO:0000256" key="2">
    <source>
        <dbReference type="ARBA" id="ARBA00022603"/>
    </source>
</evidence>
<keyword evidence="2 6" id="KW-0489">Methyltransferase</keyword>
<evidence type="ECO:0000256" key="4">
    <source>
        <dbReference type="ARBA" id="ARBA00022691"/>
    </source>
</evidence>
<name>A0A1I5KDK1_9GAMM</name>
<protein>
    <submittedName>
        <fullName evidence="6">tRNA(Leu) C34 or U34 (Ribose-2'-O)-methylase TrmL, contains SPOUT domain</fullName>
    </submittedName>
</protein>
<accession>A0A1I5KDK1</accession>
<dbReference type="InterPro" id="IPR004384">
    <property type="entry name" value="RNA_MeTrfase_TrmJ/LasT"/>
</dbReference>
<dbReference type="GO" id="GO:0002128">
    <property type="term" value="P:tRNA nucleoside ribose methylation"/>
    <property type="evidence" value="ECO:0007669"/>
    <property type="project" value="TreeGrafter"/>
</dbReference>
<dbReference type="InterPro" id="IPR029026">
    <property type="entry name" value="tRNA_m1G_MTases_N"/>
</dbReference>
<dbReference type="OrthoDB" id="4578643at2"/>
<dbReference type="Proteomes" id="UP000182692">
    <property type="component" value="Unassembled WGS sequence"/>
</dbReference>
<dbReference type="InterPro" id="IPR001537">
    <property type="entry name" value="SpoU_MeTrfase"/>
</dbReference>
<keyword evidence="4" id="KW-0949">S-adenosyl-L-methionine</keyword>
<evidence type="ECO:0000259" key="5">
    <source>
        <dbReference type="Pfam" id="PF00588"/>
    </source>
</evidence>
<feature type="domain" description="tRNA/rRNA methyltransferase SpoU type" evidence="5">
    <location>
        <begin position="24"/>
        <end position="157"/>
    </location>
</feature>
<sequence>MPPLVWAQPAIDIEEKITLKESTVIIGLSNPKSPENVGAVMRAAGCYQANEVRYTGQRYDRAVKFYTDTKSAADTIPLTAVESFLDDLPADMKIVCVELALGAQPLPHFVHPENAIYIFGPEDGSIAQDVADRADHVVYVPTVGCMNLAASVNVLLYDRLAKAENIELGDDLILSSRDNRNTLSVKKP</sequence>
<dbReference type="InterPro" id="IPR029028">
    <property type="entry name" value="Alpha/beta_knot_MTases"/>
</dbReference>
<dbReference type="Gene3D" id="3.40.1280.10">
    <property type="match status" value="1"/>
</dbReference>
<evidence type="ECO:0000256" key="3">
    <source>
        <dbReference type="ARBA" id="ARBA00022679"/>
    </source>
</evidence>
<dbReference type="CDD" id="cd18098">
    <property type="entry name" value="SpoU-like"/>
    <property type="match status" value="1"/>
</dbReference>